<keyword evidence="3 6" id="KW-0413">Isomerase</keyword>
<keyword evidence="9" id="KW-1185">Reference proteome</keyword>
<evidence type="ECO:0000256" key="3">
    <source>
        <dbReference type="ARBA" id="ARBA00023235"/>
    </source>
</evidence>
<dbReference type="PANTHER" id="PTHR21600:SF44">
    <property type="entry name" value="RIBOSOMAL LARGE SUBUNIT PSEUDOURIDINE SYNTHASE D"/>
    <property type="match status" value="1"/>
</dbReference>
<dbReference type="InterPro" id="IPR006225">
    <property type="entry name" value="PsdUridine_synth_RluC/D"/>
</dbReference>
<evidence type="ECO:0000256" key="2">
    <source>
        <dbReference type="ARBA" id="ARBA00010876"/>
    </source>
</evidence>
<feature type="active site" evidence="4">
    <location>
        <position position="138"/>
    </location>
</feature>
<name>A0A662Z4L3_9STAP</name>
<dbReference type="Gene3D" id="3.10.290.10">
    <property type="entry name" value="RNA-binding S4 domain"/>
    <property type="match status" value="1"/>
</dbReference>
<dbReference type="InterPro" id="IPR036986">
    <property type="entry name" value="S4_RNA-bd_sf"/>
</dbReference>
<organism evidence="8 9">
    <name type="scientific">Aliicoccus persicus</name>
    <dbReference type="NCBI Taxonomy" id="930138"/>
    <lineage>
        <taxon>Bacteria</taxon>
        <taxon>Bacillati</taxon>
        <taxon>Bacillota</taxon>
        <taxon>Bacilli</taxon>
        <taxon>Bacillales</taxon>
        <taxon>Staphylococcaceae</taxon>
        <taxon>Aliicoccus</taxon>
    </lineage>
</organism>
<evidence type="ECO:0000313" key="8">
    <source>
        <dbReference type="EMBL" id="SEV93500.1"/>
    </source>
</evidence>
<accession>A0A662Z4L3</accession>
<evidence type="ECO:0000256" key="5">
    <source>
        <dbReference type="PROSITE-ProRule" id="PRU00182"/>
    </source>
</evidence>
<dbReference type="PROSITE" id="PS50889">
    <property type="entry name" value="S4"/>
    <property type="match status" value="1"/>
</dbReference>
<evidence type="ECO:0000313" key="9">
    <source>
        <dbReference type="Proteomes" id="UP000243605"/>
    </source>
</evidence>
<comment type="catalytic activity">
    <reaction evidence="1 6">
        <text>a uridine in RNA = a pseudouridine in RNA</text>
        <dbReference type="Rhea" id="RHEA:48348"/>
        <dbReference type="Rhea" id="RHEA-COMP:12068"/>
        <dbReference type="Rhea" id="RHEA-COMP:12069"/>
        <dbReference type="ChEBI" id="CHEBI:65314"/>
        <dbReference type="ChEBI" id="CHEBI:65315"/>
    </reaction>
</comment>
<proteinExistence type="inferred from homology"/>
<comment type="similarity">
    <text evidence="2 6">Belongs to the pseudouridine synthase RluA family.</text>
</comment>
<dbReference type="PROSITE" id="PS01129">
    <property type="entry name" value="PSI_RLU"/>
    <property type="match status" value="1"/>
</dbReference>
<dbReference type="GO" id="GO:0000455">
    <property type="term" value="P:enzyme-directed rRNA pseudouridine synthesis"/>
    <property type="evidence" value="ECO:0007669"/>
    <property type="project" value="TreeGrafter"/>
</dbReference>
<dbReference type="InterPro" id="IPR020103">
    <property type="entry name" value="PsdUridine_synth_cat_dom_sf"/>
</dbReference>
<dbReference type="Pfam" id="PF00849">
    <property type="entry name" value="PseudoU_synth_2"/>
    <property type="match status" value="1"/>
</dbReference>
<dbReference type="EC" id="5.4.99.-" evidence="6"/>
<dbReference type="AlphaFoldDB" id="A0A662Z4L3"/>
<dbReference type="RefSeq" id="WP_091474240.1">
    <property type="nucleotide sequence ID" value="NZ_FOIT01000002.1"/>
</dbReference>
<evidence type="ECO:0000256" key="4">
    <source>
        <dbReference type="PIRSR" id="PIRSR606225-1"/>
    </source>
</evidence>
<dbReference type="GO" id="GO:0140098">
    <property type="term" value="F:catalytic activity, acting on RNA"/>
    <property type="evidence" value="ECO:0007669"/>
    <property type="project" value="UniProtKB-ARBA"/>
</dbReference>
<dbReference type="EMBL" id="FOIT01000002">
    <property type="protein sequence ID" value="SEV93500.1"/>
    <property type="molecule type" value="Genomic_DNA"/>
</dbReference>
<dbReference type="NCBIfam" id="TIGR00005">
    <property type="entry name" value="rluA_subfam"/>
    <property type="match status" value="1"/>
</dbReference>
<sequence>MNNKKDLNLIKDEWTVEEPNEVLKFLFEKMSDRSKKSVKAMLSRGQVLVNGQSTTQFNDPLKPGDRVEIEKSTSKHHADIRGIEVLHEDDDIIVISKEAGLLSIATDSEDRFTAYRLLSNYLQTINPKTRIFIVHRLDKDTSGVMVFAKNQMVQKKLQDNWSDKAKERTYVALVEGYVGKSGTVTSYLSEDQSFKVHSSKDPKKGKKAITHYAPLNHTRGYTLLRVNLETGRKNQVRVHMSDIGHPVVGDKKYGAKSRIIKRLGLHAHAIALKHPSTGKVMRFEAKVPESLTRMFGKR</sequence>
<protein>
    <recommendedName>
        <fullName evidence="6">Pseudouridine synthase</fullName>
        <ecNumber evidence="6">5.4.99.-</ecNumber>
    </recommendedName>
</protein>
<gene>
    <name evidence="8" type="ORF">SAMN05192557_0867</name>
</gene>
<dbReference type="CDD" id="cd00165">
    <property type="entry name" value="S4"/>
    <property type="match status" value="1"/>
</dbReference>
<dbReference type="GO" id="GO:0009982">
    <property type="term" value="F:pseudouridine synthase activity"/>
    <property type="evidence" value="ECO:0007669"/>
    <property type="project" value="InterPro"/>
</dbReference>
<dbReference type="InterPro" id="IPR006224">
    <property type="entry name" value="PsdUridine_synth_RluA-like_CS"/>
</dbReference>
<dbReference type="SUPFAM" id="SSF55174">
    <property type="entry name" value="Alpha-L RNA-binding motif"/>
    <property type="match status" value="1"/>
</dbReference>
<dbReference type="GO" id="GO:0003723">
    <property type="term" value="F:RNA binding"/>
    <property type="evidence" value="ECO:0007669"/>
    <property type="project" value="UniProtKB-KW"/>
</dbReference>
<dbReference type="InterPro" id="IPR050188">
    <property type="entry name" value="RluA_PseudoU_synthase"/>
</dbReference>
<dbReference type="Gene3D" id="3.30.2350.10">
    <property type="entry name" value="Pseudouridine synthase"/>
    <property type="match status" value="1"/>
</dbReference>
<reference evidence="8 9" key="1">
    <citation type="submission" date="2016-10" db="EMBL/GenBank/DDBJ databases">
        <authorList>
            <person name="Varghese N."/>
            <person name="Submissions S."/>
        </authorList>
    </citation>
    <scope>NUCLEOTIDE SEQUENCE [LARGE SCALE GENOMIC DNA]</scope>
    <source>
        <strain evidence="8 9">IBRC-M10081</strain>
    </source>
</reference>
<evidence type="ECO:0000259" key="7">
    <source>
        <dbReference type="Pfam" id="PF00849"/>
    </source>
</evidence>
<dbReference type="Proteomes" id="UP000243605">
    <property type="component" value="Unassembled WGS sequence"/>
</dbReference>
<dbReference type="PANTHER" id="PTHR21600">
    <property type="entry name" value="MITOCHONDRIAL RNA PSEUDOURIDINE SYNTHASE"/>
    <property type="match status" value="1"/>
</dbReference>
<dbReference type="OrthoDB" id="9807829at2"/>
<evidence type="ECO:0000256" key="1">
    <source>
        <dbReference type="ARBA" id="ARBA00000073"/>
    </source>
</evidence>
<feature type="domain" description="Pseudouridine synthase RsuA/RluA-like" evidence="7">
    <location>
        <begin position="91"/>
        <end position="241"/>
    </location>
</feature>
<evidence type="ECO:0000256" key="6">
    <source>
        <dbReference type="RuleBase" id="RU362028"/>
    </source>
</evidence>
<dbReference type="InterPro" id="IPR006145">
    <property type="entry name" value="PsdUridine_synth_RsuA/RluA"/>
</dbReference>
<dbReference type="CDD" id="cd02869">
    <property type="entry name" value="PseudoU_synth_RluA_like"/>
    <property type="match status" value="1"/>
</dbReference>
<dbReference type="SUPFAM" id="SSF55120">
    <property type="entry name" value="Pseudouridine synthase"/>
    <property type="match status" value="1"/>
</dbReference>
<comment type="function">
    <text evidence="6">Responsible for synthesis of pseudouridine from uracil.</text>
</comment>
<keyword evidence="5" id="KW-0694">RNA-binding</keyword>